<dbReference type="AlphaFoldDB" id="A0A0D7W345"/>
<dbReference type="RefSeq" id="WP_044625907.1">
    <property type="nucleotide sequence ID" value="NZ_JTDV01000003.1"/>
</dbReference>
<organism evidence="1 2">
    <name type="scientific">Neotamlana nanhaiensis</name>
    <dbReference type="NCBI Taxonomy" id="1382798"/>
    <lineage>
        <taxon>Bacteria</taxon>
        <taxon>Pseudomonadati</taxon>
        <taxon>Bacteroidota</taxon>
        <taxon>Flavobacteriia</taxon>
        <taxon>Flavobacteriales</taxon>
        <taxon>Flavobacteriaceae</taxon>
        <taxon>Neotamlana</taxon>
    </lineage>
</organism>
<name>A0A0D7W345_9FLAO</name>
<dbReference type="OrthoDB" id="5735516at2"/>
<accession>A0A0D7W345</accession>
<evidence type="ECO:0000313" key="1">
    <source>
        <dbReference type="EMBL" id="KJD33516.1"/>
    </source>
</evidence>
<dbReference type="Pfam" id="PF20420">
    <property type="entry name" value="DUF6702"/>
    <property type="match status" value="1"/>
</dbReference>
<dbReference type="PATRIC" id="fig|1382798.3.peg.2639"/>
<evidence type="ECO:0000313" key="2">
    <source>
        <dbReference type="Proteomes" id="UP000032361"/>
    </source>
</evidence>
<sequence length="167" mass="19492">MKINKVLILLSVFMLLSFTTWHKYYLSVTQVNYIQSKEALQITSRIFIDDLEQALRKNYDKSVTLTGINQPEAGDVLIEKYLNQKFTLKVNNNPTTYHFIGKEYDGDIVRCYLEVENVKNIKTLHISNTILFDVYKEQQNIIKTKINGKQKSKVLTTSNRSFVLNFN</sequence>
<dbReference type="Proteomes" id="UP000032361">
    <property type="component" value="Unassembled WGS sequence"/>
</dbReference>
<proteinExistence type="predicted"/>
<protein>
    <submittedName>
        <fullName evidence="1">Peptidase E</fullName>
    </submittedName>
</protein>
<comment type="caution">
    <text evidence="1">The sequence shown here is derived from an EMBL/GenBank/DDBJ whole genome shotgun (WGS) entry which is preliminary data.</text>
</comment>
<gene>
    <name evidence="1" type="ORF">PK35_06615</name>
</gene>
<keyword evidence="2" id="KW-1185">Reference proteome</keyword>
<dbReference type="InterPro" id="IPR046525">
    <property type="entry name" value="DUF6702"/>
</dbReference>
<dbReference type="EMBL" id="JTDV01000003">
    <property type="protein sequence ID" value="KJD33516.1"/>
    <property type="molecule type" value="Genomic_DNA"/>
</dbReference>
<dbReference type="STRING" id="1382798.PK35_06615"/>
<reference evidence="1 2" key="1">
    <citation type="journal article" date="2015" name="Antonie Van Leeuwenhoek">
        <title>Tamlana nanhaiensis sp. nov., isolated from surface seawater collected from the South China Sea.</title>
        <authorList>
            <person name="Liu X."/>
            <person name="Lai Q."/>
            <person name="Du Y."/>
            <person name="Li G."/>
            <person name="Sun F."/>
            <person name="Shao Z."/>
        </authorList>
    </citation>
    <scope>NUCLEOTIDE SEQUENCE [LARGE SCALE GENOMIC DNA]</scope>
    <source>
        <strain evidence="1 2">FHC16</strain>
    </source>
</reference>